<dbReference type="InterPro" id="IPR005119">
    <property type="entry name" value="LysR_subst-bd"/>
</dbReference>
<comment type="caution">
    <text evidence="6">The sequence shown here is derived from an EMBL/GenBank/DDBJ whole genome shotgun (WGS) entry which is preliminary data.</text>
</comment>
<evidence type="ECO:0000313" key="6">
    <source>
        <dbReference type="EMBL" id="MFD1718102.1"/>
    </source>
</evidence>
<dbReference type="Pfam" id="PF00126">
    <property type="entry name" value="HTH_1"/>
    <property type="match status" value="1"/>
</dbReference>
<accession>A0ABW4L594</accession>
<keyword evidence="4" id="KW-0804">Transcription</keyword>
<keyword evidence="3" id="KW-0238">DNA-binding</keyword>
<evidence type="ECO:0000256" key="4">
    <source>
        <dbReference type="ARBA" id="ARBA00023163"/>
    </source>
</evidence>
<reference evidence="7" key="1">
    <citation type="journal article" date="2019" name="Int. J. Syst. Evol. Microbiol.">
        <title>The Global Catalogue of Microorganisms (GCM) 10K type strain sequencing project: providing services to taxonomists for standard genome sequencing and annotation.</title>
        <authorList>
            <consortium name="The Broad Institute Genomics Platform"/>
            <consortium name="The Broad Institute Genome Sequencing Center for Infectious Disease"/>
            <person name="Wu L."/>
            <person name="Ma J."/>
        </authorList>
    </citation>
    <scope>NUCLEOTIDE SEQUENCE [LARGE SCALE GENOMIC DNA]</scope>
    <source>
        <strain evidence="7">JCM 17130</strain>
    </source>
</reference>
<keyword evidence="2" id="KW-0805">Transcription regulation</keyword>
<dbReference type="InterPro" id="IPR036388">
    <property type="entry name" value="WH-like_DNA-bd_sf"/>
</dbReference>
<feature type="domain" description="HTH lysR-type" evidence="5">
    <location>
        <begin position="2"/>
        <end position="59"/>
    </location>
</feature>
<evidence type="ECO:0000313" key="7">
    <source>
        <dbReference type="Proteomes" id="UP001597277"/>
    </source>
</evidence>
<dbReference type="RefSeq" id="WP_388005707.1">
    <property type="nucleotide sequence ID" value="NZ_JBHUEE010000004.1"/>
</dbReference>
<organism evidence="6 7">
    <name type="scientific">Georgenia deserti</name>
    <dbReference type="NCBI Taxonomy" id="2093781"/>
    <lineage>
        <taxon>Bacteria</taxon>
        <taxon>Bacillati</taxon>
        <taxon>Actinomycetota</taxon>
        <taxon>Actinomycetes</taxon>
        <taxon>Micrococcales</taxon>
        <taxon>Bogoriellaceae</taxon>
        <taxon>Georgenia</taxon>
    </lineage>
</organism>
<evidence type="ECO:0000256" key="2">
    <source>
        <dbReference type="ARBA" id="ARBA00023015"/>
    </source>
</evidence>
<dbReference type="EMBL" id="JBHUEE010000004">
    <property type="protein sequence ID" value="MFD1718102.1"/>
    <property type="molecule type" value="Genomic_DNA"/>
</dbReference>
<comment type="similarity">
    <text evidence="1">Belongs to the LysR transcriptional regulatory family.</text>
</comment>
<proteinExistence type="inferred from homology"/>
<protein>
    <submittedName>
        <fullName evidence="6">LysR family transcriptional regulator</fullName>
    </submittedName>
</protein>
<dbReference type="SUPFAM" id="SSF46785">
    <property type="entry name" value="Winged helix' DNA-binding domain"/>
    <property type="match status" value="1"/>
</dbReference>
<evidence type="ECO:0000259" key="5">
    <source>
        <dbReference type="PROSITE" id="PS50931"/>
    </source>
</evidence>
<sequence>MMSADDLRYFLAVAQRGRLVRAAAQLGVDHTTVSRRIGALERSVGQRLFDRTEGGWILTHAGEALLSPAESVDTALAVAEERLGIDGDSLTGTVRITCPDAFGAFLLAPALPALNARHPELVVEMVTATRHLDEAVRGFDVAVTLEKPSSSRFAYRLLTDYVLRLYATPHYLAAHPPIERIEDLGEHVIVFYVDHLLNLPALQLLQRLPVQPRLQSTNVVAQWQAAAAGAGIAPLPQYIAAQDPRLVPVLPELAFRRKYWLALSSEHARLKRVRAVIDLLQSLVADRRIDLLGRLEDQRPAT</sequence>
<keyword evidence="7" id="KW-1185">Reference proteome</keyword>
<dbReference type="Proteomes" id="UP001597277">
    <property type="component" value="Unassembled WGS sequence"/>
</dbReference>
<dbReference type="PANTHER" id="PTHR30537:SF3">
    <property type="entry name" value="TRANSCRIPTIONAL REGULATORY PROTEIN"/>
    <property type="match status" value="1"/>
</dbReference>
<dbReference type="Pfam" id="PF03466">
    <property type="entry name" value="LysR_substrate"/>
    <property type="match status" value="1"/>
</dbReference>
<dbReference type="SUPFAM" id="SSF53850">
    <property type="entry name" value="Periplasmic binding protein-like II"/>
    <property type="match status" value="1"/>
</dbReference>
<dbReference type="Gene3D" id="1.10.10.10">
    <property type="entry name" value="Winged helix-like DNA-binding domain superfamily/Winged helix DNA-binding domain"/>
    <property type="match status" value="1"/>
</dbReference>
<gene>
    <name evidence="6" type="ORF">ACFSE6_09665</name>
</gene>
<name>A0ABW4L594_9MICO</name>
<dbReference type="Gene3D" id="3.40.190.290">
    <property type="match status" value="1"/>
</dbReference>
<dbReference type="InterPro" id="IPR036390">
    <property type="entry name" value="WH_DNA-bd_sf"/>
</dbReference>
<evidence type="ECO:0000256" key="1">
    <source>
        <dbReference type="ARBA" id="ARBA00009437"/>
    </source>
</evidence>
<dbReference type="InterPro" id="IPR000847">
    <property type="entry name" value="LysR_HTH_N"/>
</dbReference>
<dbReference type="PANTHER" id="PTHR30537">
    <property type="entry name" value="HTH-TYPE TRANSCRIPTIONAL REGULATOR"/>
    <property type="match status" value="1"/>
</dbReference>
<evidence type="ECO:0000256" key="3">
    <source>
        <dbReference type="ARBA" id="ARBA00023125"/>
    </source>
</evidence>
<dbReference type="InterPro" id="IPR058163">
    <property type="entry name" value="LysR-type_TF_proteobact-type"/>
</dbReference>
<dbReference type="PROSITE" id="PS50931">
    <property type="entry name" value="HTH_LYSR"/>
    <property type="match status" value="1"/>
</dbReference>